<evidence type="ECO:0000256" key="3">
    <source>
        <dbReference type="ARBA" id="ARBA00022452"/>
    </source>
</evidence>
<comment type="subcellular location">
    <subcellularLocation>
        <location evidence="1">Cell outer membrane</location>
        <topology evidence="1">Multi-pass membrane protein</topology>
    </subcellularLocation>
</comment>
<protein>
    <submittedName>
        <fullName evidence="9">Long-chain fatty acid transport protein</fullName>
    </submittedName>
</protein>
<keyword evidence="5" id="KW-0732">Signal</keyword>
<reference evidence="10" key="1">
    <citation type="journal article" date="2013" name="Stand. Genomic Sci.">
        <title>Complete genome sequence of Desulfocapsa sulfexigens, a marine deltaproteobacterium specialized in disproportionating inorganic sulfur compounds.</title>
        <authorList>
            <person name="Finster K.W."/>
            <person name="Kjeldsen K.U."/>
            <person name="Kube M."/>
            <person name="Reinhardt R."/>
            <person name="Mussmann M."/>
            <person name="Amann R."/>
            <person name="Schreiber L."/>
        </authorList>
    </citation>
    <scope>NUCLEOTIDE SEQUENCE [LARGE SCALE GENOMIC DNA]</scope>
    <source>
        <strain evidence="10">DSM 10523 / SB164P1</strain>
    </source>
</reference>
<keyword evidence="8" id="KW-1133">Transmembrane helix</keyword>
<dbReference type="AlphaFoldDB" id="M1P4J1"/>
<evidence type="ECO:0000256" key="5">
    <source>
        <dbReference type="ARBA" id="ARBA00022729"/>
    </source>
</evidence>
<dbReference type="GO" id="GO:0015483">
    <property type="term" value="F:long-chain fatty acid transporting porin activity"/>
    <property type="evidence" value="ECO:0007669"/>
    <property type="project" value="TreeGrafter"/>
</dbReference>
<evidence type="ECO:0000256" key="4">
    <source>
        <dbReference type="ARBA" id="ARBA00022692"/>
    </source>
</evidence>
<dbReference type="HOGENOM" id="CLU_035981_2_1_7"/>
<keyword evidence="10" id="KW-1185">Reference proteome</keyword>
<dbReference type="EMBL" id="CP003985">
    <property type="protein sequence ID" value="AGF78398.1"/>
    <property type="molecule type" value="Genomic_DNA"/>
</dbReference>
<feature type="transmembrane region" description="Helical" evidence="8">
    <location>
        <begin position="49"/>
        <end position="68"/>
    </location>
</feature>
<keyword evidence="4 8" id="KW-0812">Transmembrane</keyword>
<evidence type="ECO:0000256" key="8">
    <source>
        <dbReference type="SAM" id="Phobius"/>
    </source>
</evidence>
<dbReference type="Pfam" id="PF03349">
    <property type="entry name" value="Toluene_X"/>
    <property type="match status" value="1"/>
</dbReference>
<dbReference type="PANTHER" id="PTHR35093:SF8">
    <property type="entry name" value="OUTER MEMBRANE PROTEIN NMB0088-RELATED"/>
    <property type="match status" value="1"/>
</dbReference>
<dbReference type="PANTHER" id="PTHR35093">
    <property type="entry name" value="OUTER MEMBRANE PROTEIN NMB0088-RELATED"/>
    <property type="match status" value="1"/>
</dbReference>
<evidence type="ECO:0000256" key="2">
    <source>
        <dbReference type="ARBA" id="ARBA00008163"/>
    </source>
</evidence>
<dbReference type="PATRIC" id="fig|1167006.5.peg.2026"/>
<gene>
    <name evidence="9" type="ordered locus">UWK_01841</name>
</gene>
<name>M1P4J1_DESSD</name>
<comment type="similarity">
    <text evidence="2">Belongs to the OmpP1/FadL family.</text>
</comment>
<evidence type="ECO:0000313" key="10">
    <source>
        <dbReference type="Proteomes" id="UP000011721"/>
    </source>
</evidence>
<dbReference type="Proteomes" id="UP000011721">
    <property type="component" value="Chromosome"/>
</dbReference>
<accession>M1P4J1</accession>
<sequence>MVTNRICNYTCGARYIYCHVNQFTRQSTYGMIGNTILSKKREKTMKKKISIVALSSVLIAGSAMASGYRIPEQSVDSVAKAGANVASANQADTAYYNPANMGWLKKDAWQFEGALTYINLPSVSYEDNRSPLMNGSSKTENFLLPTFFLVSPDMNNFRLGISAIAPFGLSKRWEQPFPRSTAEEYSLNVYELNPTVSYTISDMFSLAGGVRMIYSTAQVSNYAVQSSGMMVTRSMEGDAMEWGYNLAASVRPTKDMNISATYRSNVDLGLDGDVTMGTNTPSIFVMETSGAVDLPAPAVLSLSLAYTFGPATIDLTWDRTFWSEYESIEFDYSSPVAHPVLNAVYTPAIPKNWDDSNGYRIGLSYVLNQDVTLMAGFAYDETPIPDETLGFELPGSNAWLYSVGVRYRVSEAMEIGAGYLYDYKESRTVVNGSATTGINGEFTDAAAHLLSFGLSYDF</sequence>
<keyword evidence="6 8" id="KW-0472">Membrane</keyword>
<proteinExistence type="inferred from homology"/>
<evidence type="ECO:0000256" key="6">
    <source>
        <dbReference type="ARBA" id="ARBA00023136"/>
    </source>
</evidence>
<dbReference type="InterPro" id="IPR005017">
    <property type="entry name" value="OMPP1/FadL/TodX"/>
</dbReference>
<evidence type="ECO:0000256" key="7">
    <source>
        <dbReference type="ARBA" id="ARBA00023237"/>
    </source>
</evidence>
<evidence type="ECO:0000313" key="9">
    <source>
        <dbReference type="EMBL" id="AGF78398.1"/>
    </source>
</evidence>
<dbReference type="GO" id="GO:0009279">
    <property type="term" value="C:cell outer membrane"/>
    <property type="evidence" value="ECO:0007669"/>
    <property type="project" value="UniProtKB-SubCell"/>
</dbReference>
<evidence type="ECO:0000256" key="1">
    <source>
        <dbReference type="ARBA" id="ARBA00004571"/>
    </source>
</evidence>
<keyword evidence="3" id="KW-1134">Transmembrane beta strand</keyword>
<organism evidence="9 10">
    <name type="scientific">Desulfocapsa sulfexigens (strain DSM 10523 / SB164P1)</name>
    <dbReference type="NCBI Taxonomy" id="1167006"/>
    <lineage>
        <taxon>Bacteria</taxon>
        <taxon>Pseudomonadati</taxon>
        <taxon>Thermodesulfobacteriota</taxon>
        <taxon>Desulfobulbia</taxon>
        <taxon>Desulfobulbales</taxon>
        <taxon>Desulfocapsaceae</taxon>
        <taxon>Desulfocapsa</taxon>
    </lineage>
</organism>
<dbReference type="Gene3D" id="2.40.160.60">
    <property type="entry name" value="Outer membrane protein transport protein (OMPP1/FadL/TodX)"/>
    <property type="match status" value="1"/>
</dbReference>
<dbReference type="STRING" id="1167006.UWK_01841"/>
<dbReference type="eggNOG" id="COG2067">
    <property type="taxonomic scope" value="Bacteria"/>
</dbReference>
<dbReference type="SUPFAM" id="SSF56935">
    <property type="entry name" value="Porins"/>
    <property type="match status" value="1"/>
</dbReference>
<keyword evidence="7" id="KW-0998">Cell outer membrane</keyword>
<dbReference type="KEGG" id="dsf:UWK_01841"/>